<evidence type="ECO:0000313" key="2">
    <source>
        <dbReference type="Proteomes" id="UP000629468"/>
    </source>
</evidence>
<reference evidence="1 2" key="1">
    <citation type="journal article" name="Sci. Rep.">
        <title>Telomere-to-telomere assembled and centromere annotated genomes of the two main subspecies of the button mushroom Agaricus bisporus reveal especially polymorphic chromosome ends.</title>
        <authorList>
            <person name="Sonnenberg A.S.M."/>
            <person name="Sedaghat-Telgerd N."/>
            <person name="Lavrijssen B."/>
            <person name="Ohm R.A."/>
            <person name="Hendrickx P.M."/>
            <person name="Scholtmeijer K."/>
            <person name="Baars J.J.P."/>
            <person name="van Peer A."/>
        </authorList>
    </citation>
    <scope>NUCLEOTIDE SEQUENCE [LARGE SCALE GENOMIC DNA]</scope>
    <source>
        <strain evidence="1 2">H119_p4</strain>
    </source>
</reference>
<gene>
    <name evidence="1" type="ORF">Agabi119p4_7017</name>
</gene>
<dbReference type="AlphaFoldDB" id="A0A8H7F0L2"/>
<name>A0A8H7F0L2_AGABI</name>
<dbReference type="Proteomes" id="UP000629468">
    <property type="component" value="Unassembled WGS sequence"/>
</dbReference>
<evidence type="ECO:0000313" key="1">
    <source>
        <dbReference type="EMBL" id="KAF7771043.1"/>
    </source>
</evidence>
<proteinExistence type="predicted"/>
<dbReference type="EMBL" id="JABXXO010000009">
    <property type="protein sequence ID" value="KAF7771043.1"/>
    <property type="molecule type" value="Genomic_DNA"/>
</dbReference>
<accession>A0A8H7F0L2</accession>
<protein>
    <submittedName>
        <fullName evidence="1">Uncharacterized protein</fullName>
    </submittedName>
</protein>
<sequence length="67" mass="8026">MPCWRSRRLDQEKDVSFDFVNYPAKKVDEPKILTYDPPNLTRRLRFLIQEEEECTLILTTIISKHST</sequence>
<organism evidence="1 2">
    <name type="scientific">Agaricus bisporus var. burnettii</name>
    <dbReference type="NCBI Taxonomy" id="192524"/>
    <lineage>
        <taxon>Eukaryota</taxon>
        <taxon>Fungi</taxon>
        <taxon>Dikarya</taxon>
        <taxon>Basidiomycota</taxon>
        <taxon>Agaricomycotina</taxon>
        <taxon>Agaricomycetes</taxon>
        <taxon>Agaricomycetidae</taxon>
        <taxon>Agaricales</taxon>
        <taxon>Agaricineae</taxon>
        <taxon>Agaricaceae</taxon>
        <taxon>Agaricus</taxon>
    </lineage>
</organism>
<comment type="caution">
    <text evidence="1">The sequence shown here is derived from an EMBL/GenBank/DDBJ whole genome shotgun (WGS) entry which is preliminary data.</text>
</comment>